<comment type="caution">
    <text evidence="7">The sequence shown here is derived from an EMBL/GenBank/DDBJ whole genome shotgun (WGS) entry which is preliminary data.</text>
</comment>
<evidence type="ECO:0000256" key="4">
    <source>
        <dbReference type="ARBA" id="ARBA00022989"/>
    </source>
</evidence>
<feature type="transmembrane region" description="Helical" evidence="6">
    <location>
        <begin position="75"/>
        <end position="92"/>
    </location>
</feature>
<proteinExistence type="inferred from homology"/>
<dbReference type="GO" id="GO:0033573">
    <property type="term" value="C:high-affinity iron permease complex"/>
    <property type="evidence" value="ECO:0007669"/>
    <property type="project" value="InterPro"/>
</dbReference>
<evidence type="ECO:0000256" key="3">
    <source>
        <dbReference type="ARBA" id="ARBA00022692"/>
    </source>
</evidence>
<feature type="transmembrane region" description="Helical" evidence="6">
    <location>
        <begin position="38"/>
        <end position="60"/>
    </location>
</feature>
<feature type="transmembrane region" description="Helical" evidence="6">
    <location>
        <begin position="147"/>
        <end position="167"/>
    </location>
</feature>
<sequence>MLGSFLIFFREAFEASMICSIMFAYLRQINRRDRFRDVLIGVFAAIILSIGVGIAIFLTIHDYAGTALQTKIESFTYLIAALILTYMTFWMKKQSRFLKRDIEQKMSAAFQHGMMWSISLVAFITVGREGIETVVFMIAIAFQTKPILLISGATLGLFAGLSLSYLIYVAGRRINMRHFFTTMGTLLMLFGAGLLSNAVEDWQQLGWIPLGVHPLWNTSSWINENSTFGDILHSFFGYAANPSALQVAIYLVYLAVMVYAYLRKGSSKSKLTVTPS</sequence>
<evidence type="ECO:0008006" key="9">
    <source>
        <dbReference type="Google" id="ProtNLM"/>
    </source>
</evidence>
<feature type="transmembrane region" description="Helical" evidence="6">
    <location>
        <begin position="244"/>
        <end position="262"/>
    </location>
</feature>
<keyword evidence="8" id="KW-1185">Reference proteome</keyword>
<dbReference type="Proteomes" id="UP000053557">
    <property type="component" value="Unassembled WGS sequence"/>
</dbReference>
<dbReference type="AlphaFoldDB" id="A0A101XTA0"/>
<feature type="transmembrane region" description="Helical" evidence="6">
    <location>
        <begin position="179"/>
        <end position="199"/>
    </location>
</feature>
<reference evidence="7 8" key="1">
    <citation type="submission" date="2015-12" db="EMBL/GenBank/DDBJ databases">
        <title>Draft genome sequence of Acidibacillus ferrooxidans ITV001, isolated from a chalcopyrite acid mine drainage site in Brazil.</title>
        <authorList>
            <person name="Dall'Agnol H."/>
            <person name="Nancucheo I."/>
            <person name="Johnson B."/>
            <person name="Oliveira R."/>
            <person name="Leite L."/>
            <person name="Pylro V."/>
            <person name="Nunes G.L."/>
            <person name="Tzotzos G."/>
            <person name="Fernandes G.R."/>
            <person name="Dutra J."/>
            <person name="Orellana S.C."/>
            <person name="Oliveira G."/>
        </authorList>
    </citation>
    <scope>NUCLEOTIDE SEQUENCE [LARGE SCALE GENOMIC DNA]</scope>
    <source>
        <strain evidence="8">ITV01</strain>
    </source>
</reference>
<comment type="subcellular location">
    <subcellularLocation>
        <location evidence="1">Membrane</location>
        <topology evidence="1">Multi-pass membrane protein</topology>
    </subcellularLocation>
</comment>
<dbReference type="RefSeq" id="WP_067711523.1">
    <property type="nucleotide sequence ID" value="NZ_LPVJ01000006.1"/>
</dbReference>
<dbReference type="OrthoDB" id="8215804at2"/>
<dbReference type="PANTHER" id="PTHR31632">
    <property type="entry name" value="IRON TRANSPORTER FTH1"/>
    <property type="match status" value="1"/>
</dbReference>
<evidence type="ECO:0000256" key="1">
    <source>
        <dbReference type="ARBA" id="ARBA00004141"/>
    </source>
</evidence>
<dbReference type="GO" id="GO:0015093">
    <property type="term" value="F:ferrous iron transmembrane transporter activity"/>
    <property type="evidence" value="ECO:0007669"/>
    <property type="project" value="TreeGrafter"/>
</dbReference>
<organism evidence="7 8">
    <name type="scientific">Ferroacidibacillus organovorans</name>
    <dbReference type="NCBI Taxonomy" id="1765683"/>
    <lineage>
        <taxon>Bacteria</taxon>
        <taxon>Bacillati</taxon>
        <taxon>Bacillota</taxon>
        <taxon>Bacilli</taxon>
        <taxon>Bacillales</taxon>
        <taxon>Alicyclobacillaceae</taxon>
        <taxon>Ferroacidibacillus</taxon>
    </lineage>
</organism>
<protein>
    <recommendedName>
        <fullName evidence="9">Iron permease</fullName>
    </recommendedName>
</protein>
<dbReference type="EMBL" id="LPVJ01000006">
    <property type="protein sequence ID" value="KUO97095.1"/>
    <property type="molecule type" value="Genomic_DNA"/>
</dbReference>
<evidence type="ECO:0000256" key="2">
    <source>
        <dbReference type="ARBA" id="ARBA00008333"/>
    </source>
</evidence>
<dbReference type="Pfam" id="PF03239">
    <property type="entry name" value="FTR1"/>
    <property type="match status" value="1"/>
</dbReference>
<evidence type="ECO:0000313" key="8">
    <source>
        <dbReference type="Proteomes" id="UP000053557"/>
    </source>
</evidence>
<dbReference type="PANTHER" id="PTHR31632:SF2">
    <property type="entry name" value="PLASMA MEMBRANE IRON PERMEASE"/>
    <property type="match status" value="1"/>
</dbReference>
<gene>
    <name evidence="7" type="ORF">ATW55_12330</name>
</gene>
<accession>A0A101XTA0</accession>
<keyword evidence="5 6" id="KW-0472">Membrane</keyword>
<name>A0A101XTA0_9BACL</name>
<keyword evidence="3 6" id="KW-0812">Transmembrane</keyword>
<keyword evidence="4 6" id="KW-1133">Transmembrane helix</keyword>
<feature type="transmembrane region" description="Helical" evidence="6">
    <location>
        <begin position="113"/>
        <end position="141"/>
    </location>
</feature>
<dbReference type="InterPro" id="IPR004923">
    <property type="entry name" value="FTR1/Fip1/EfeU"/>
</dbReference>
<evidence type="ECO:0000256" key="5">
    <source>
        <dbReference type="ARBA" id="ARBA00023136"/>
    </source>
</evidence>
<evidence type="ECO:0000313" key="7">
    <source>
        <dbReference type="EMBL" id="KUO97095.1"/>
    </source>
</evidence>
<comment type="similarity">
    <text evidence="2">Belongs to the oxidase-dependent Fe transporter (OFeT) (TC 9.A.10.1) family.</text>
</comment>
<feature type="transmembrane region" description="Helical" evidence="6">
    <location>
        <begin position="6"/>
        <end position="26"/>
    </location>
</feature>
<evidence type="ECO:0000256" key="6">
    <source>
        <dbReference type="SAM" id="Phobius"/>
    </source>
</evidence>